<organism evidence="2 3">
    <name type="scientific">Deinococcus malanensis</name>
    <dbReference type="NCBI Taxonomy" id="1706855"/>
    <lineage>
        <taxon>Bacteria</taxon>
        <taxon>Thermotogati</taxon>
        <taxon>Deinococcota</taxon>
        <taxon>Deinococci</taxon>
        <taxon>Deinococcales</taxon>
        <taxon>Deinococcaceae</taxon>
        <taxon>Deinococcus</taxon>
    </lineage>
</organism>
<dbReference type="PANTHER" id="PTHR43283:SF3">
    <property type="entry name" value="BETA-LACTAMASE FAMILY PROTEIN (AFU_ORTHOLOGUE AFUA_5G07500)"/>
    <property type="match status" value="1"/>
</dbReference>
<proteinExistence type="predicted"/>
<keyword evidence="2" id="KW-0378">Hydrolase</keyword>
<evidence type="ECO:0000259" key="1">
    <source>
        <dbReference type="Pfam" id="PF00144"/>
    </source>
</evidence>
<dbReference type="Proteomes" id="UP000647587">
    <property type="component" value="Unassembled WGS sequence"/>
</dbReference>
<dbReference type="InterPro" id="IPR012338">
    <property type="entry name" value="Beta-lactam/transpept-like"/>
</dbReference>
<dbReference type="Gene3D" id="3.40.710.10">
    <property type="entry name" value="DD-peptidase/beta-lactamase superfamily"/>
    <property type="match status" value="1"/>
</dbReference>
<dbReference type="EMBL" id="BMPP01000010">
    <property type="protein sequence ID" value="GGK30853.1"/>
    <property type="molecule type" value="Genomic_DNA"/>
</dbReference>
<dbReference type="RefSeq" id="WP_189009330.1">
    <property type="nucleotide sequence ID" value="NZ_BMPP01000010.1"/>
</dbReference>
<sequence>MFRRDPYAAALAQASEVLGGDVRPLRALTRLAFARGGVLALSRGGQRVFMPLGGVSADGLFELASVTKPFTAALAEVLAREGLLDWETPLRALGGSFRPLPRTLTPLALATHTAGLPAHPARAAMTILTRYHDPYGGMSARHVLASAARWASPRQAGRFMYSNLGAGVLALACAVAAGEDLSPEGYGRALGARVTAPLGLPDVSLSPGRTVVTPTGMLGSPTVTGFGPLAGAGGLYGSAADLLGFGEAHLSEQAGTHWTRLLKPSGLPRHLDGVAPGWMVSGTARWHDGVARGTRAGLGFDPQAGVVVALLARGGVPLTGVRGAVPMLLGALLGAGAAAP</sequence>
<dbReference type="InterPro" id="IPR001466">
    <property type="entry name" value="Beta-lactam-related"/>
</dbReference>
<feature type="domain" description="Beta-lactamase-related" evidence="1">
    <location>
        <begin position="34"/>
        <end position="317"/>
    </location>
</feature>
<accession>A0ABQ2F177</accession>
<dbReference type="PANTHER" id="PTHR43283">
    <property type="entry name" value="BETA-LACTAMASE-RELATED"/>
    <property type="match status" value="1"/>
</dbReference>
<comment type="caution">
    <text evidence="2">The sequence shown here is derived from an EMBL/GenBank/DDBJ whole genome shotgun (WGS) entry which is preliminary data.</text>
</comment>
<dbReference type="SUPFAM" id="SSF56601">
    <property type="entry name" value="beta-lactamase/transpeptidase-like"/>
    <property type="match status" value="1"/>
</dbReference>
<reference evidence="3" key="1">
    <citation type="journal article" date="2019" name="Int. J. Syst. Evol. Microbiol.">
        <title>The Global Catalogue of Microorganisms (GCM) 10K type strain sequencing project: providing services to taxonomists for standard genome sequencing and annotation.</title>
        <authorList>
            <consortium name="The Broad Institute Genomics Platform"/>
            <consortium name="The Broad Institute Genome Sequencing Center for Infectious Disease"/>
            <person name="Wu L."/>
            <person name="Ma J."/>
        </authorList>
    </citation>
    <scope>NUCLEOTIDE SEQUENCE [LARGE SCALE GENOMIC DNA]</scope>
    <source>
        <strain evidence="3">JCM 30331</strain>
    </source>
</reference>
<evidence type="ECO:0000313" key="2">
    <source>
        <dbReference type="EMBL" id="GGK30853.1"/>
    </source>
</evidence>
<dbReference type="InterPro" id="IPR050789">
    <property type="entry name" value="Diverse_Enzym_Activities"/>
</dbReference>
<keyword evidence="3" id="KW-1185">Reference proteome</keyword>
<dbReference type="GO" id="GO:0016787">
    <property type="term" value="F:hydrolase activity"/>
    <property type="evidence" value="ECO:0007669"/>
    <property type="project" value="UniProtKB-KW"/>
</dbReference>
<gene>
    <name evidence="2" type="ORF">GCM10008955_25840</name>
</gene>
<evidence type="ECO:0000313" key="3">
    <source>
        <dbReference type="Proteomes" id="UP000647587"/>
    </source>
</evidence>
<protein>
    <submittedName>
        <fullName evidence="2">Serine hydrolase</fullName>
    </submittedName>
</protein>
<dbReference type="Pfam" id="PF00144">
    <property type="entry name" value="Beta-lactamase"/>
    <property type="match status" value="1"/>
</dbReference>
<name>A0ABQ2F177_9DEIO</name>